<organism evidence="3 4">
    <name type="scientific">Oldenlandia corymbosa var. corymbosa</name>
    <dbReference type="NCBI Taxonomy" id="529605"/>
    <lineage>
        <taxon>Eukaryota</taxon>
        <taxon>Viridiplantae</taxon>
        <taxon>Streptophyta</taxon>
        <taxon>Embryophyta</taxon>
        <taxon>Tracheophyta</taxon>
        <taxon>Spermatophyta</taxon>
        <taxon>Magnoliopsida</taxon>
        <taxon>eudicotyledons</taxon>
        <taxon>Gunneridae</taxon>
        <taxon>Pentapetalae</taxon>
        <taxon>asterids</taxon>
        <taxon>lamiids</taxon>
        <taxon>Gentianales</taxon>
        <taxon>Rubiaceae</taxon>
        <taxon>Rubioideae</taxon>
        <taxon>Spermacoceae</taxon>
        <taxon>Hedyotis-Oldenlandia complex</taxon>
        <taxon>Oldenlandia</taxon>
    </lineage>
</organism>
<gene>
    <name evidence="3" type="ORF">OLC1_LOCUS2671</name>
</gene>
<accession>A0AAV1C4G0</accession>
<sequence length="190" mass="21916">MNNNIQRDNLTIEGNNIGTLGFRCFYCSQKYLSSHALAGHQKAHVRDPKWVKDTRHERVFIPLSENHHYACKKRVIPTDVPERAPPNPNIGMPWIPTFVRFYAPYTRMIPAPNYRPLGQIYLPHRTAQITYPGCPPGFNPSYRGVPDSSSTANSADFMNKYMRKGTGFVINRQPVQVKRKFEEIDLELRL</sequence>
<evidence type="ECO:0000259" key="2">
    <source>
        <dbReference type="PROSITE" id="PS50157"/>
    </source>
</evidence>
<dbReference type="GO" id="GO:0008270">
    <property type="term" value="F:zinc ion binding"/>
    <property type="evidence" value="ECO:0007669"/>
    <property type="project" value="UniProtKB-KW"/>
</dbReference>
<name>A0AAV1C4G0_OLDCO</name>
<keyword evidence="1" id="KW-0479">Metal-binding</keyword>
<feature type="domain" description="C2H2-type" evidence="2">
    <location>
        <begin position="22"/>
        <end position="49"/>
    </location>
</feature>
<keyword evidence="1" id="KW-0863">Zinc-finger</keyword>
<reference evidence="3" key="1">
    <citation type="submission" date="2023-03" db="EMBL/GenBank/DDBJ databases">
        <authorList>
            <person name="Julca I."/>
        </authorList>
    </citation>
    <scope>NUCLEOTIDE SEQUENCE</scope>
</reference>
<evidence type="ECO:0000313" key="3">
    <source>
        <dbReference type="EMBL" id="CAI9090521.1"/>
    </source>
</evidence>
<keyword evidence="4" id="KW-1185">Reference proteome</keyword>
<dbReference type="Proteomes" id="UP001161247">
    <property type="component" value="Chromosome 1"/>
</dbReference>
<proteinExistence type="predicted"/>
<evidence type="ECO:0000313" key="4">
    <source>
        <dbReference type="Proteomes" id="UP001161247"/>
    </source>
</evidence>
<dbReference type="InterPro" id="IPR013087">
    <property type="entry name" value="Znf_C2H2_type"/>
</dbReference>
<dbReference type="PROSITE" id="PS00028">
    <property type="entry name" value="ZINC_FINGER_C2H2_1"/>
    <property type="match status" value="1"/>
</dbReference>
<dbReference type="AlphaFoldDB" id="A0AAV1C4G0"/>
<dbReference type="EMBL" id="OX459118">
    <property type="protein sequence ID" value="CAI9090521.1"/>
    <property type="molecule type" value="Genomic_DNA"/>
</dbReference>
<protein>
    <submittedName>
        <fullName evidence="3">OLC1v1025303C1</fullName>
    </submittedName>
</protein>
<dbReference type="PROSITE" id="PS50157">
    <property type="entry name" value="ZINC_FINGER_C2H2_2"/>
    <property type="match status" value="1"/>
</dbReference>
<keyword evidence="1" id="KW-0862">Zinc</keyword>
<evidence type="ECO:0000256" key="1">
    <source>
        <dbReference type="PROSITE-ProRule" id="PRU00042"/>
    </source>
</evidence>